<dbReference type="NCBIfam" id="TIGR03181">
    <property type="entry name" value="PDH_E1_alph_x"/>
    <property type="match status" value="1"/>
</dbReference>
<evidence type="ECO:0000256" key="1">
    <source>
        <dbReference type="ARBA" id="ARBA00023002"/>
    </source>
</evidence>
<dbReference type="GO" id="GO:0009083">
    <property type="term" value="P:branched-chain amino acid catabolic process"/>
    <property type="evidence" value="ECO:0007669"/>
    <property type="project" value="TreeGrafter"/>
</dbReference>
<reference evidence="3" key="1">
    <citation type="submission" date="2018-06" db="EMBL/GenBank/DDBJ databases">
        <authorList>
            <person name="Zhirakovskaya E."/>
        </authorList>
    </citation>
    <scope>NUCLEOTIDE SEQUENCE</scope>
</reference>
<proteinExistence type="predicted"/>
<evidence type="ECO:0000313" key="3">
    <source>
        <dbReference type="EMBL" id="VAX28640.1"/>
    </source>
</evidence>
<dbReference type="Pfam" id="PF00676">
    <property type="entry name" value="E1_dh"/>
    <property type="match status" value="1"/>
</dbReference>
<dbReference type="SUPFAM" id="SSF52518">
    <property type="entry name" value="Thiamin diphosphate-binding fold (THDP-binding)"/>
    <property type="match status" value="1"/>
</dbReference>
<dbReference type="InterPro" id="IPR029061">
    <property type="entry name" value="THDP-binding"/>
</dbReference>
<protein>
    <submittedName>
        <fullName evidence="3">Branched-chain alpha-keto acid dehydrogenase, E1 component, alpha subunit</fullName>
        <ecNumber evidence="3">1.2.4.4</ecNumber>
    </submittedName>
</protein>
<evidence type="ECO:0000259" key="2">
    <source>
        <dbReference type="Pfam" id="PF00676"/>
    </source>
</evidence>
<dbReference type="EC" id="1.2.4.4" evidence="3"/>
<sequence length="363" mass="40338">MPRKTLKNFSVSCLQVLNEAGELDTTLCSESQQFTEKTLKSFYESMVLIRAIDEKALNLQRTGRIGTYASIQGQEAIQVGVAAALQPSDWFFPAFRATGLSVLRGTNIKTIYQYWSGDERGSVVPEDINDFPVSIPVGTHIPHAVGAAWAAKYKKDPIAILTTFGDGATSKGDFHEGMNLAGVFKLPLVFVCQNNQWAISVPVSRQTASATIAQKAIAYGFEGLQVDGNDVLGVYTAVKEALEKARRGEGAMLIECLTYRLSDHTTADDASRYRTDEEVSLWKKKDPILRLKTHIENHFSWSATDEKALKEEVDHRIAEAVKAFEDTAPLSPLQMFDSLFENLSPELLRQRDALEKRLKKEDT</sequence>
<dbReference type="InterPro" id="IPR001017">
    <property type="entry name" value="DH_E1"/>
</dbReference>
<dbReference type="AlphaFoldDB" id="A0A3B1D100"/>
<accession>A0A3B1D100</accession>
<feature type="domain" description="Dehydrogenase E1 component" evidence="2">
    <location>
        <begin position="44"/>
        <end position="328"/>
    </location>
</feature>
<dbReference type="PANTHER" id="PTHR43380">
    <property type="entry name" value="2-OXOISOVALERATE DEHYDROGENASE SUBUNIT ALPHA, MITOCHONDRIAL"/>
    <property type="match status" value="1"/>
</dbReference>
<organism evidence="3">
    <name type="scientific">hydrothermal vent metagenome</name>
    <dbReference type="NCBI Taxonomy" id="652676"/>
    <lineage>
        <taxon>unclassified sequences</taxon>
        <taxon>metagenomes</taxon>
        <taxon>ecological metagenomes</taxon>
    </lineage>
</organism>
<dbReference type="InterPro" id="IPR050771">
    <property type="entry name" value="Alpha-ketoacid_DH_E1_comp"/>
</dbReference>
<dbReference type="EMBL" id="UOGF01000040">
    <property type="protein sequence ID" value="VAX28640.1"/>
    <property type="molecule type" value="Genomic_DNA"/>
</dbReference>
<dbReference type="InterPro" id="IPR017596">
    <property type="entry name" value="PdhA/BkdA"/>
</dbReference>
<name>A0A3B1D100_9ZZZZ</name>
<dbReference type="PANTHER" id="PTHR43380:SF1">
    <property type="entry name" value="2-OXOISOVALERATE DEHYDROGENASE SUBUNIT ALPHA, MITOCHONDRIAL"/>
    <property type="match status" value="1"/>
</dbReference>
<gene>
    <name evidence="3" type="ORF">MNBD_NITROSPIRAE01-805</name>
</gene>
<keyword evidence="1 3" id="KW-0560">Oxidoreductase</keyword>
<dbReference type="CDD" id="cd02000">
    <property type="entry name" value="TPP_E1_PDC_ADC_BCADC"/>
    <property type="match status" value="1"/>
</dbReference>
<dbReference type="GO" id="GO:0003863">
    <property type="term" value="F:branched-chain 2-oxo acid dehydrogenase activity"/>
    <property type="evidence" value="ECO:0007669"/>
    <property type="project" value="UniProtKB-EC"/>
</dbReference>
<dbReference type="Gene3D" id="3.40.50.970">
    <property type="match status" value="1"/>
</dbReference>